<evidence type="ECO:0000313" key="2">
    <source>
        <dbReference type="EMBL" id="KAH6835368.1"/>
    </source>
</evidence>
<accession>A0AAD4JLR5</accession>
<dbReference type="AlphaFoldDB" id="A0AAD4JLR5"/>
<protein>
    <submittedName>
        <fullName evidence="2">Uncharacterized protein</fullName>
    </submittedName>
</protein>
<feature type="transmembrane region" description="Helical" evidence="1">
    <location>
        <begin position="26"/>
        <end position="49"/>
    </location>
</feature>
<keyword evidence="1" id="KW-0812">Transmembrane</keyword>
<feature type="transmembrane region" description="Helical" evidence="1">
    <location>
        <begin position="224"/>
        <end position="245"/>
    </location>
</feature>
<name>A0AAD4JLR5_PERFH</name>
<sequence length="312" mass="34803">MEFSQILGFLKILGKSMKLALKNGKWIASITTVSLLLSSILALLFAFCYQTAMTYTTNSIMNSNINIPQIIICFTLIFSVELCFVFAYIVIVHASGIATILATAASYTDTKSSFQDLFSKWRSPFNFFRRGSSSSSAYPCRNRMMHFLCIVAVAVAVPLVILNPNPITITIVSVVGVSLLVFQLYASVVWALAAVIPVVEDGCEAAEAMERAEKLVQGQRLHGFMFNLFLNVIELIMLFSLWIIVGSLNANLLVYFLFFINCTSLTRIVVSVVYTAYYFQCKEYHGEKIQLAVAGENFHYTTVLDEELNVNV</sequence>
<feature type="transmembrane region" description="Helical" evidence="1">
    <location>
        <begin position="144"/>
        <end position="162"/>
    </location>
</feature>
<keyword evidence="3" id="KW-1185">Reference proteome</keyword>
<evidence type="ECO:0000313" key="3">
    <source>
        <dbReference type="Proteomes" id="UP001190926"/>
    </source>
</evidence>
<keyword evidence="1" id="KW-1133">Transmembrane helix</keyword>
<dbReference type="PANTHER" id="PTHR33133">
    <property type="entry name" value="OS08G0107100 PROTEIN-RELATED"/>
    <property type="match status" value="1"/>
</dbReference>
<reference evidence="2 3" key="1">
    <citation type="journal article" date="2021" name="Nat. Commun.">
        <title>Incipient diploidization of the medicinal plant Perilla within 10,000 years.</title>
        <authorList>
            <person name="Zhang Y."/>
            <person name="Shen Q."/>
            <person name="Leng L."/>
            <person name="Zhang D."/>
            <person name="Chen S."/>
            <person name="Shi Y."/>
            <person name="Ning Z."/>
            <person name="Chen S."/>
        </authorList>
    </citation>
    <scope>NUCLEOTIDE SEQUENCE [LARGE SCALE GENOMIC DNA]</scope>
    <source>
        <strain evidence="3">cv. PC099</strain>
    </source>
</reference>
<gene>
    <name evidence="2" type="ORF">C2S53_003219</name>
</gene>
<proteinExistence type="predicted"/>
<feature type="transmembrane region" description="Helical" evidence="1">
    <location>
        <begin position="70"/>
        <end position="91"/>
    </location>
</feature>
<feature type="transmembrane region" description="Helical" evidence="1">
    <location>
        <begin position="252"/>
        <end position="279"/>
    </location>
</feature>
<dbReference type="Proteomes" id="UP001190926">
    <property type="component" value="Unassembled WGS sequence"/>
</dbReference>
<organism evidence="2 3">
    <name type="scientific">Perilla frutescens var. hirtella</name>
    <name type="common">Perilla citriodora</name>
    <name type="synonym">Perilla setoyensis</name>
    <dbReference type="NCBI Taxonomy" id="608512"/>
    <lineage>
        <taxon>Eukaryota</taxon>
        <taxon>Viridiplantae</taxon>
        <taxon>Streptophyta</taxon>
        <taxon>Embryophyta</taxon>
        <taxon>Tracheophyta</taxon>
        <taxon>Spermatophyta</taxon>
        <taxon>Magnoliopsida</taxon>
        <taxon>eudicotyledons</taxon>
        <taxon>Gunneridae</taxon>
        <taxon>Pentapetalae</taxon>
        <taxon>asterids</taxon>
        <taxon>lamiids</taxon>
        <taxon>Lamiales</taxon>
        <taxon>Lamiaceae</taxon>
        <taxon>Nepetoideae</taxon>
        <taxon>Elsholtzieae</taxon>
        <taxon>Perilla</taxon>
    </lineage>
</organism>
<feature type="transmembrane region" description="Helical" evidence="1">
    <location>
        <begin position="169"/>
        <end position="192"/>
    </location>
</feature>
<evidence type="ECO:0000256" key="1">
    <source>
        <dbReference type="SAM" id="Phobius"/>
    </source>
</evidence>
<keyword evidence="1" id="KW-0472">Membrane</keyword>
<comment type="caution">
    <text evidence="2">The sequence shown here is derived from an EMBL/GenBank/DDBJ whole genome shotgun (WGS) entry which is preliminary data.</text>
</comment>
<dbReference type="EMBL" id="SDAM02000035">
    <property type="protein sequence ID" value="KAH6835368.1"/>
    <property type="molecule type" value="Genomic_DNA"/>
</dbReference>
<dbReference type="PANTHER" id="PTHR33133:SF1">
    <property type="entry name" value="EXPRESSED PROTEIN-RELATED"/>
    <property type="match status" value="1"/>
</dbReference>